<evidence type="ECO:0000313" key="3">
    <source>
        <dbReference type="Proteomes" id="UP000645217"/>
    </source>
</evidence>
<accession>A0A917RA76</accession>
<feature type="region of interest" description="Disordered" evidence="1">
    <location>
        <begin position="66"/>
        <end position="86"/>
    </location>
</feature>
<reference evidence="2" key="1">
    <citation type="journal article" date="2014" name="Int. J. Syst. Evol. Microbiol.">
        <title>Complete genome sequence of Corynebacterium casei LMG S-19264T (=DSM 44701T), isolated from a smear-ripened cheese.</title>
        <authorList>
            <consortium name="US DOE Joint Genome Institute (JGI-PGF)"/>
            <person name="Walter F."/>
            <person name="Albersmeier A."/>
            <person name="Kalinowski J."/>
            <person name="Ruckert C."/>
        </authorList>
    </citation>
    <scope>NUCLEOTIDE SEQUENCE</scope>
    <source>
        <strain evidence="2">JCM 13064</strain>
    </source>
</reference>
<dbReference type="RefSeq" id="WP_189164934.1">
    <property type="nucleotide sequence ID" value="NZ_BMNT01000024.1"/>
</dbReference>
<dbReference type="AlphaFoldDB" id="A0A917RA76"/>
<evidence type="ECO:0000313" key="2">
    <source>
        <dbReference type="EMBL" id="GGK97240.1"/>
    </source>
</evidence>
<reference evidence="2" key="2">
    <citation type="submission" date="2020-09" db="EMBL/GenBank/DDBJ databases">
        <authorList>
            <person name="Sun Q."/>
            <person name="Ohkuma M."/>
        </authorList>
    </citation>
    <scope>NUCLEOTIDE SEQUENCE</scope>
    <source>
        <strain evidence="2">JCM 13064</strain>
    </source>
</reference>
<protein>
    <submittedName>
        <fullName evidence="2">Uncharacterized protein</fullName>
    </submittedName>
</protein>
<keyword evidence="3" id="KW-1185">Reference proteome</keyword>
<organism evidence="2 3">
    <name type="scientific">Sphaerisporangium melleum</name>
    <dbReference type="NCBI Taxonomy" id="321316"/>
    <lineage>
        <taxon>Bacteria</taxon>
        <taxon>Bacillati</taxon>
        <taxon>Actinomycetota</taxon>
        <taxon>Actinomycetes</taxon>
        <taxon>Streptosporangiales</taxon>
        <taxon>Streptosporangiaceae</taxon>
        <taxon>Sphaerisporangium</taxon>
    </lineage>
</organism>
<evidence type="ECO:0000256" key="1">
    <source>
        <dbReference type="SAM" id="MobiDB-lite"/>
    </source>
</evidence>
<feature type="region of interest" description="Disordered" evidence="1">
    <location>
        <begin position="1"/>
        <end position="50"/>
    </location>
</feature>
<proteinExistence type="predicted"/>
<gene>
    <name evidence="2" type="ORF">GCM10007964_44350</name>
</gene>
<name>A0A917RA76_9ACTN</name>
<dbReference type="EMBL" id="BMNT01000024">
    <property type="protein sequence ID" value="GGK97240.1"/>
    <property type="molecule type" value="Genomic_DNA"/>
</dbReference>
<dbReference type="Proteomes" id="UP000645217">
    <property type="component" value="Unassembled WGS sequence"/>
</dbReference>
<comment type="caution">
    <text evidence="2">The sequence shown here is derived from an EMBL/GenBank/DDBJ whole genome shotgun (WGS) entry which is preliminary data.</text>
</comment>
<sequence length="86" mass="9360">MAENADVRRAPVVRDDDPEALIGPPRDRDRRHRPAAQVRTDAASPPRWGEAARRPWAIWSEAMLGSELPAMDGRPAGRPDGGGAAR</sequence>
<feature type="compositionally biased region" description="Basic and acidic residues" evidence="1">
    <location>
        <begin position="1"/>
        <end position="15"/>
    </location>
</feature>